<reference evidence="5 6" key="1">
    <citation type="submission" date="2016-08" db="EMBL/GenBank/DDBJ databases">
        <title>New Insights into Marine Group III Euryarchaeota, from dark to light.</title>
        <authorList>
            <person name="Haro-Moreno J.M."/>
            <person name="Rodriguez-Valera F."/>
            <person name="Lopez-Garcia P."/>
            <person name="Moreira D."/>
            <person name="Martin-Cuadrado A.B."/>
        </authorList>
    </citation>
    <scope>NUCLEOTIDE SEQUENCE [LARGE SCALE GENOMIC DNA]</scope>
    <source>
        <strain evidence="5">CG-Epi3</strain>
    </source>
</reference>
<dbReference type="Gene3D" id="3.40.630.50">
    <property type="entry name" value="AF0625-like"/>
    <property type="match status" value="1"/>
</dbReference>
<comment type="cofactor">
    <cofactor evidence="4">
        <name>Zn(2+)</name>
        <dbReference type="ChEBI" id="CHEBI:29105"/>
    </cofactor>
    <text evidence="4">Binds 2 Zn(2+) ions per subunit.</text>
</comment>
<dbReference type="PANTHER" id="PTHR34667:SF1">
    <property type="entry name" value="D-AMINOACYL-TRNA DEACYLASE"/>
    <property type="match status" value="1"/>
</dbReference>
<dbReference type="EMBL" id="MIYY01000028">
    <property type="protein sequence ID" value="OIR22889.1"/>
    <property type="molecule type" value="Genomic_DNA"/>
</dbReference>
<dbReference type="GO" id="GO:0106026">
    <property type="term" value="F:Gly-tRNA(Ala) deacylase activity"/>
    <property type="evidence" value="ECO:0007669"/>
    <property type="project" value="RHEA"/>
</dbReference>
<dbReference type="GO" id="GO:0019478">
    <property type="term" value="P:D-amino acid catabolic process"/>
    <property type="evidence" value="ECO:0007669"/>
    <property type="project" value="UniProtKB-UniRule"/>
</dbReference>
<gene>
    <name evidence="4" type="primary">dtdA</name>
    <name evidence="5" type="ORF">BEU00_01560</name>
</gene>
<evidence type="ECO:0000256" key="2">
    <source>
        <dbReference type="ARBA" id="ARBA00022801"/>
    </source>
</evidence>
<evidence type="ECO:0000256" key="3">
    <source>
        <dbReference type="ARBA" id="ARBA00022833"/>
    </source>
</evidence>
<dbReference type="HAMAP" id="MF_00562">
    <property type="entry name" value="Deacylase_DtdA"/>
    <property type="match status" value="1"/>
</dbReference>
<dbReference type="PANTHER" id="PTHR34667">
    <property type="entry name" value="D-AMINOACYL-TRNA DEACYLASE"/>
    <property type="match status" value="1"/>
</dbReference>
<evidence type="ECO:0000313" key="5">
    <source>
        <dbReference type="EMBL" id="OIR22889.1"/>
    </source>
</evidence>
<name>A0A1J5TPN9_9ARCH</name>
<keyword evidence="3 4" id="KW-0862">Zinc</keyword>
<evidence type="ECO:0000256" key="1">
    <source>
        <dbReference type="ARBA" id="ARBA00022723"/>
    </source>
</evidence>
<sequence length="281" mass="31628">MNLIIASKADSASINLRDRLLEMSPWEKCGNFDGNHMWKLTETCGDFCIKGTYLVCINQIHIHAERIDEIFEKENNTKINNIIFLSRHKAASGKPSLTVHPIGNWGKAEYGGEEGKITPTSPKIMTSLLREIKKNQLEGFDVCFEATHHGPLLNTPTIFLEIGSTENEWEDELPAQSLIKSLLEVKYIDGNNVIGVGGGHYTPRFTEAALTHKVNFGHMIANYGVPFVNTKVLRNAIEASNAEGVYFHKKAMKKSTYRQIKEELENENITVFKQADYSKIT</sequence>
<comment type="similarity">
    <text evidence="4">Belongs to the DtdA deacylase family.</text>
</comment>
<comment type="catalytic activity">
    <reaction evidence="4">
        <text>glycyl-tRNA(Ala) + H2O = tRNA(Ala) + glycine + H(+)</text>
        <dbReference type="Rhea" id="RHEA:53744"/>
        <dbReference type="Rhea" id="RHEA-COMP:9657"/>
        <dbReference type="Rhea" id="RHEA-COMP:13640"/>
        <dbReference type="ChEBI" id="CHEBI:15377"/>
        <dbReference type="ChEBI" id="CHEBI:15378"/>
        <dbReference type="ChEBI" id="CHEBI:57305"/>
        <dbReference type="ChEBI" id="CHEBI:78442"/>
        <dbReference type="ChEBI" id="CHEBI:78522"/>
        <dbReference type="EC" id="3.1.1.96"/>
    </reaction>
</comment>
<dbReference type="Gene3D" id="3.40.50.10700">
    <property type="entry name" value="AF0625-like"/>
    <property type="match status" value="1"/>
</dbReference>
<comment type="function">
    <text evidence="4">D-aminoacyl-tRNA deacylase with broad substrate specificity. By recycling D-aminoacyl-tRNA to D-amino acids and free tRNA molecules, this enzyme counteracts the toxicity associated with the formation of D-aminoacyl-tRNA entities in vivo.</text>
</comment>
<dbReference type="AlphaFoldDB" id="A0A1J5TPN9"/>
<dbReference type="Pfam" id="PF04414">
    <property type="entry name" value="tRNA_deacylase"/>
    <property type="match status" value="1"/>
</dbReference>
<dbReference type="SUPFAM" id="SSF142535">
    <property type="entry name" value="AF0625-like"/>
    <property type="match status" value="1"/>
</dbReference>
<evidence type="ECO:0000256" key="4">
    <source>
        <dbReference type="HAMAP-Rule" id="MF_00562"/>
    </source>
</evidence>
<comment type="subunit">
    <text evidence="4">Monomer.</text>
</comment>
<dbReference type="GO" id="GO:0051499">
    <property type="term" value="F:D-aminoacyl-tRNA deacylase activity"/>
    <property type="evidence" value="ECO:0007669"/>
    <property type="project" value="UniProtKB-UniRule"/>
</dbReference>
<comment type="catalytic activity">
    <reaction evidence="4">
        <text>a D-aminoacyl-tRNA + H2O = a tRNA + a D-alpha-amino acid + H(+)</text>
        <dbReference type="Rhea" id="RHEA:13953"/>
        <dbReference type="Rhea" id="RHEA-COMP:10123"/>
        <dbReference type="Rhea" id="RHEA-COMP:10124"/>
        <dbReference type="ChEBI" id="CHEBI:15377"/>
        <dbReference type="ChEBI" id="CHEBI:15378"/>
        <dbReference type="ChEBI" id="CHEBI:59871"/>
        <dbReference type="ChEBI" id="CHEBI:78442"/>
        <dbReference type="ChEBI" id="CHEBI:79333"/>
        <dbReference type="EC" id="3.1.1.96"/>
    </reaction>
</comment>
<dbReference type="InterPro" id="IPR018033">
    <property type="entry name" value="Deacylase_DtdA_archaea"/>
</dbReference>
<dbReference type="GO" id="GO:0008270">
    <property type="term" value="F:zinc ion binding"/>
    <property type="evidence" value="ECO:0007669"/>
    <property type="project" value="UniProtKB-UniRule"/>
</dbReference>
<dbReference type="InterPro" id="IPR007508">
    <property type="entry name" value="DtdA"/>
</dbReference>
<protein>
    <recommendedName>
        <fullName evidence="4">D-aminoacyl-tRNA deacylase</fullName>
        <ecNumber evidence="4">3.1.1.96</ecNumber>
    </recommendedName>
</protein>
<proteinExistence type="inferred from homology"/>
<accession>A0A1J5TPN9</accession>
<comment type="caution">
    <text evidence="5">The sequence shown here is derived from an EMBL/GenBank/DDBJ whole genome shotgun (WGS) entry which is preliminary data.</text>
</comment>
<dbReference type="Proteomes" id="UP000183138">
    <property type="component" value="Unassembled WGS sequence"/>
</dbReference>
<evidence type="ECO:0000313" key="6">
    <source>
        <dbReference type="Proteomes" id="UP000183138"/>
    </source>
</evidence>
<keyword evidence="2 4" id="KW-0378">Hydrolase</keyword>
<keyword evidence="1 4" id="KW-0479">Metal-binding</keyword>
<dbReference type="PIRSF" id="PIRSF016210">
    <property type="entry name" value="UCP016210"/>
    <property type="match status" value="1"/>
</dbReference>
<dbReference type="EC" id="3.1.1.96" evidence="4"/>
<organism evidence="5 6">
    <name type="scientific">Marine Group III euryarchaeote CG-Epi3</name>
    <dbReference type="NCBI Taxonomy" id="1888997"/>
    <lineage>
        <taxon>Archaea</taxon>
        <taxon>Methanobacteriati</taxon>
        <taxon>Thermoplasmatota</taxon>
        <taxon>Thermoplasmata</taxon>
        <taxon>Candidatus Thermoprofundales</taxon>
    </lineage>
</organism>